<protein>
    <submittedName>
        <fullName evidence="2">L-ascorbate metabolism protein UlaG (Beta-lactamase superfamily)</fullName>
    </submittedName>
</protein>
<comment type="caution">
    <text evidence="2">The sequence shown here is derived from an EMBL/GenBank/DDBJ whole genome shotgun (WGS) entry which is preliminary data.</text>
</comment>
<name>A0ABX0U6X5_9FLAO</name>
<dbReference type="Pfam" id="PF12706">
    <property type="entry name" value="Lactamase_B_2"/>
    <property type="match status" value="1"/>
</dbReference>
<dbReference type="SUPFAM" id="SSF56281">
    <property type="entry name" value="Metallo-hydrolase/oxidoreductase"/>
    <property type="match status" value="1"/>
</dbReference>
<dbReference type="Gene3D" id="3.60.15.10">
    <property type="entry name" value="Ribonuclease Z/Hydroxyacylglutathione hydrolase-like"/>
    <property type="match status" value="1"/>
</dbReference>
<evidence type="ECO:0000313" key="2">
    <source>
        <dbReference type="EMBL" id="NIJ44617.1"/>
    </source>
</evidence>
<dbReference type="InterPro" id="IPR036866">
    <property type="entry name" value="RibonucZ/Hydroxyglut_hydro"/>
</dbReference>
<proteinExistence type="predicted"/>
<dbReference type="InterPro" id="IPR001279">
    <property type="entry name" value="Metallo-B-lactamas"/>
</dbReference>
<evidence type="ECO:0000313" key="3">
    <source>
        <dbReference type="Proteomes" id="UP000745859"/>
    </source>
</evidence>
<sequence>MITILLIIGFLIVAYIAFNKFYPSFGGDVSEEAQLIYKQSKQFKDGKFQNTNPVPEKLSFSENIKLAYTFFTTKVPNSRPAKNLKVDKLEANEVANYKGETRLVWFGHSAFLLQIDGKNILIDPMFGKVAAPHPLLGGDRFNSDFPLDIDKLPEIDAVVFSHDHYDHLDYESVLKIKHKTNHFYTPLGVGTHLKAWGIDETKITEMDWWQEVNFKELNLVCTPAQHFSGRKLSNGQSTLWSSWVIQSKKENIYFSGDSGYANHFKEIGNKYGPFDLAMMECGQYNEMWSDIHMMPEETAQAGIDVQAKKIIPIHWAGFKLALHTWTDPVERVQLKAKELNLKVITPKIGEPIIVKDSISKYANWWKNIEE</sequence>
<feature type="domain" description="Metallo-beta-lactamase" evidence="1">
    <location>
        <begin position="119"/>
        <end position="315"/>
    </location>
</feature>
<dbReference type="EMBL" id="JAASQL010000001">
    <property type="protein sequence ID" value="NIJ44617.1"/>
    <property type="molecule type" value="Genomic_DNA"/>
</dbReference>
<keyword evidence="3" id="KW-1185">Reference proteome</keyword>
<evidence type="ECO:0000259" key="1">
    <source>
        <dbReference type="Pfam" id="PF12706"/>
    </source>
</evidence>
<reference evidence="2 3" key="1">
    <citation type="submission" date="2020-03" db="EMBL/GenBank/DDBJ databases">
        <title>Genomic Encyclopedia of Type Strains, Phase IV (KMG-IV): sequencing the most valuable type-strain genomes for metagenomic binning, comparative biology and taxonomic classification.</title>
        <authorList>
            <person name="Goeker M."/>
        </authorList>
    </citation>
    <scope>NUCLEOTIDE SEQUENCE [LARGE SCALE GENOMIC DNA]</scope>
    <source>
        <strain evidence="2 3">DSM 101599</strain>
    </source>
</reference>
<organism evidence="2 3">
    <name type="scientific">Wenyingzhuangia heitensis</name>
    <dbReference type="NCBI Taxonomy" id="1487859"/>
    <lineage>
        <taxon>Bacteria</taxon>
        <taxon>Pseudomonadati</taxon>
        <taxon>Bacteroidota</taxon>
        <taxon>Flavobacteriia</taxon>
        <taxon>Flavobacteriales</taxon>
        <taxon>Flavobacteriaceae</taxon>
        <taxon>Wenyingzhuangia</taxon>
    </lineage>
</organism>
<accession>A0ABX0U6X5</accession>
<dbReference type="Proteomes" id="UP000745859">
    <property type="component" value="Unassembled WGS sequence"/>
</dbReference>
<dbReference type="PANTHER" id="PTHR15032">
    <property type="entry name" value="N-ACYL-PHOSPHATIDYLETHANOLAMINE-HYDROLYZING PHOSPHOLIPASE D"/>
    <property type="match status" value="1"/>
</dbReference>
<gene>
    <name evidence="2" type="ORF">FHR24_001056</name>
</gene>
<dbReference type="PANTHER" id="PTHR15032:SF4">
    <property type="entry name" value="N-ACYL-PHOSPHATIDYLETHANOLAMINE-HYDROLYZING PHOSPHOLIPASE D"/>
    <property type="match status" value="1"/>
</dbReference>